<accession>A0A162JX11</accession>
<dbReference type="InterPro" id="IPR040442">
    <property type="entry name" value="Pyrv_kinase-like_dom_sf"/>
</dbReference>
<dbReference type="CDD" id="cd00377">
    <property type="entry name" value="ICL_PEPM"/>
    <property type="match status" value="1"/>
</dbReference>
<dbReference type="PANTHER" id="PTHR42905:SF5">
    <property type="entry name" value="CARBOXYVINYL-CARBOXYPHOSPHONATE PHOSPHORYLMUTASE, CHLOROPLASTIC"/>
    <property type="match status" value="1"/>
</dbReference>
<dbReference type="Gene3D" id="3.20.20.60">
    <property type="entry name" value="Phosphoenolpyruvate-binding domains"/>
    <property type="match status" value="1"/>
</dbReference>
<dbReference type="GeneID" id="97243659"/>
<dbReference type="RefSeq" id="WP_062769064.1">
    <property type="nucleotide sequence ID" value="NZ_CP121045.1"/>
</dbReference>
<dbReference type="EMBL" id="LPZR01000209">
    <property type="protein sequence ID" value="KYO50037.1"/>
    <property type="molecule type" value="Genomic_DNA"/>
</dbReference>
<dbReference type="AlphaFoldDB" id="A0A162JX11"/>
<protein>
    <submittedName>
        <fullName evidence="1">Carboxyvinyl-carboxyphosphonate phosphorylmutase</fullName>
    </submittedName>
</protein>
<evidence type="ECO:0000313" key="2">
    <source>
        <dbReference type="Proteomes" id="UP000075787"/>
    </source>
</evidence>
<organism evidence="1 2">
    <name type="scientific">Tistrella mobilis</name>
    <dbReference type="NCBI Taxonomy" id="171437"/>
    <lineage>
        <taxon>Bacteria</taxon>
        <taxon>Pseudomonadati</taxon>
        <taxon>Pseudomonadota</taxon>
        <taxon>Alphaproteobacteria</taxon>
        <taxon>Geminicoccales</taxon>
        <taxon>Geminicoccaceae</taxon>
        <taxon>Tistrella</taxon>
    </lineage>
</organism>
<dbReference type="GO" id="GO:0016833">
    <property type="term" value="F:oxo-acid-lyase activity"/>
    <property type="evidence" value="ECO:0007669"/>
    <property type="project" value="UniProtKB-ARBA"/>
</dbReference>
<dbReference type="SUPFAM" id="SSF51621">
    <property type="entry name" value="Phosphoenolpyruvate/pyruvate domain"/>
    <property type="match status" value="1"/>
</dbReference>
<comment type="caution">
    <text evidence="1">The sequence shown here is derived from an EMBL/GenBank/DDBJ whole genome shotgun (WGS) entry which is preliminary data.</text>
</comment>
<reference evidence="1 2" key="1">
    <citation type="submission" date="2015-12" db="EMBL/GenBank/DDBJ databases">
        <title>Genome sequence of Tistrella mobilis MCCC 1A02139.</title>
        <authorList>
            <person name="Lu L."/>
            <person name="Lai Q."/>
            <person name="Shao Z."/>
            <person name="Qian P."/>
        </authorList>
    </citation>
    <scope>NUCLEOTIDE SEQUENCE [LARGE SCALE GENOMIC DNA]</scope>
    <source>
        <strain evidence="1 2">MCCC 1A02139</strain>
    </source>
</reference>
<evidence type="ECO:0000313" key="1">
    <source>
        <dbReference type="EMBL" id="KYO50037.1"/>
    </source>
</evidence>
<dbReference type="InterPro" id="IPR039556">
    <property type="entry name" value="ICL/PEPM"/>
</dbReference>
<sequence>MSVSTRKRLREMLASGKTAWSAGAFDAVSAKLIEEAGFDVMLSSGFAISASHLGEPDVELYTMTENLAVVRNMVRATSIPLIADVDTGYGNAINVMRTVREFEQAGVAAVIIEDQAVPKRCPAIADVLELVTVEEGEAKIRAAVAARTDPDLVIVARTDAGTEEETIARAKRYAAAGADMIQPISRGFTDLDSLKRLRDAAGVPLSLQIMRWLETDLTPDQIEEVAGIAHYPLVALLTATDAMRRNLAAVRAARSTRINLPVGQTPLGDFKTFIGFDRVMDLQAQFLTGTEPR</sequence>
<dbReference type="PANTHER" id="PTHR42905">
    <property type="entry name" value="PHOSPHOENOLPYRUVATE CARBOXYLASE"/>
    <property type="match status" value="1"/>
</dbReference>
<gene>
    <name evidence="1" type="ORF">AUP44_14810</name>
</gene>
<dbReference type="Pfam" id="PF13714">
    <property type="entry name" value="PEP_mutase"/>
    <property type="match status" value="1"/>
</dbReference>
<name>A0A162JX11_9PROT</name>
<dbReference type="InterPro" id="IPR015813">
    <property type="entry name" value="Pyrv/PenolPyrv_kinase-like_dom"/>
</dbReference>
<dbReference type="Proteomes" id="UP000075787">
    <property type="component" value="Unassembled WGS sequence"/>
</dbReference>
<dbReference type="OrthoDB" id="9771433at2"/>
<proteinExistence type="predicted"/>